<dbReference type="GO" id="GO:0005524">
    <property type="term" value="F:ATP binding"/>
    <property type="evidence" value="ECO:0007669"/>
    <property type="project" value="UniProtKB-KW"/>
</dbReference>
<keyword evidence="6 11" id="KW-0808">Transferase</keyword>
<dbReference type="SUPFAM" id="SSF51161">
    <property type="entry name" value="Trimeric LpxA-like enzymes"/>
    <property type="match status" value="1"/>
</dbReference>
<dbReference type="GO" id="GO:0009507">
    <property type="term" value="C:chloroplast"/>
    <property type="evidence" value="ECO:0007669"/>
    <property type="project" value="UniProtKB-SubCell"/>
</dbReference>
<evidence type="ECO:0000256" key="7">
    <source>
        <dbReference type="ARBA" id="ARBA00022695"/>
    </source>
</evidence>
<feature type="compositionally biased region" description="Basic and acidic residues" evidence="12">
    <location>
        <begin position="90"/>
        <end position="112"/>
    </location>
</feature>
<dbReference type="PROSITE" id="PS00809">
    <property type="entry name" value="ADP_GLC_PYROPHOSPH_2"/>
    <property type="match status" value="1"/>
</dbReference>
<dbReference type="GeneID" id="112294134"/>
<protein>
    <recommendedName>
        <fullName evidence="4 11">Glucose-1-phosphate adenylyltransferase</fullName>
        <ecNumber evidence="4 11">2.7.7.27</ecNumber>
    </recommendedName>
    <alternativeName>
        <fullName evidence="11">ADP-glucose pyrophosphorylase</fullName>
    </alternativeName>
</protein>
<dbReference type="OrthoDB" id="1733332at2759"/>
<dbReference type="EMBL" id="ABEU02000017">
    <property type="protein sequence ID" value="PNR36203.1"/>
    <property type="molecule type" value="Genomic_DNA"/>
</dbReference>
<dbReference type="PANTHER" id="PTHR43523:SF12">
    <property type="entry name" value="GLUCOSE-1-PHOSPHATE ADENYLYLTRANSFERASE LARGE SUBUNIT 1, CHLOROPLASTIC-RELATED"/>
    <property type="match status" value="1"/>
</dbReference>
<keyword evidence="8 11" id="KW-0547">Nucleotide-binding</keyword>
<dbReference type="FunFam" id="3.90.550.10:FF:000030">
    <property type="entry name" value="Glucose-1-phosphate adenylyltransferase"/>
    <property type="match status" value="1"/>
</dbReference>
<dbReference type="GO" id="GO:0010170">
    <property type="term" value="C:glucose-1-phosphate adenylyltransferase complex"/>
    <property type="evidence" value="ECO:0000318"/>
    <property type="project" value="GO_Central"/>
</dbReference>
<dbReference type="RefSeq" id="XP_024400094.1">
    <property type="nucleotide sequence ID" value="XM_024544326.2"/>
</dbReference>
<comment type="pathway">
    <text evidence="2 11">Glycan biosynthesis; starch biosynthesis.</text>
</comment>
<dbReference type="AlphaFoldDB" id="A0A2K1J3V1"/>
<dbReference type="Gramene" id="Pp3c17_13940V3.2">
    <property type="protein sequence ID" value="Pp3c17_13940V3.2"/>
    <property type="gene ID" value="Pp3c17_13940"/>
</dbReference>
<proteinExistence type="inferred from homology"/>
<dbReference type="Gene3D" id="2.160.10.10">
    <property type="entry name" value="Hexapeptide repeat proteins"/>
    <property type="match status" value="1"/>
</dbReference>
<dbReference type="InterPro" id="IPR011831">
    <property type="entry name" value="ADP-Glc_PPase"/>
</dbReference>
<dbReference type="CDD" id="cd02508">
    <property type="entry name" value="ADP_Glucose_PP"/>
    <property type="match status" value="1"/>
</dbReference>
<dbReference type="GO" id="GO:0019252">
    <property type="term" value="P:starch biosynthetic process"/>
    <property type="evidence" value="ECO:0000318"/>
    <property type="project" value="GO_Central"/>
</dbReference>
<dbReference type="CDD" id="cd04651">
    <property type="entry name" value="LbH_G1P_AT_C"/>
    <property type="match status" value="1"/>
</dbReference>
<gene>
    <name evidence="15" type="primary">LOC112294134</name>
    <name evidence="14" type="ORF">PHYPA_022054</name>
</gene>
<evidence type="ECO:0000313" key="14">
    <source>
        <dbReference type="EMBL" id="PNR36203.1"/>
    </source>
</evidence>
<keyword evidence="9 11" id="KW-0067">ATP-binding</keyword>
<dbReference type="EnsemblPlants" id="Pp3c17_13940V3.1">
    <property type="protein sequence ID" value="Pp3c17_13940V3.1"/>
    <property type="gene ID" value="Pp3c17_13940"/>
</dbReference>
<sequence>MAATGTFASTRYTALARPARCEAVGYDATMRSGFKGDLKPASSGFLAGGGRLALVTSVGPKRTVARAKTIGLEVSAVLAERPMGALTRQVTREMEKEMEREREKEKSRESMSSKEQVNMTKVFSIILGGGAGTRLQPLTLRRAKPAVPLGGGYRLIDVPMSNCINSGINKIYVLTQFNSTSLNRHLANTYNFGNGCNFGDGYVEVLAAAQRPGFGGDRWFEGTADAVRQYMWLLEDAKNKDVEDVVILSGDHLYRMDYQDFVQKHKDSGADVTVSCIPMDDSRASDFGLMKIDGKGRINHFSEKPKGKDLQSMQVDTTVLGLSAEEAQKKPYIASMGIYVFKKSVLAKLLRWRYPLANDFGSEIIPKAAKEFNVNAYLFNDYWEDIGTIKSFFDANLALAAENPNFSFYDAEKPIYTSARYLPPTKIEKCRVKDSIVSHGCFLRECSVEDSVIGIRSRLEAGCDVKRAMVMGADSYETDPEAAALLAEGKVPLGVGENSKLRNCIVDKNARIGKDVVIANTDNVLEAERQSEGFYIRSGIVVVYKNAVIKHGTVI</sequence>
<comment type="function">
    <text evidence="11">This protein plays a role in synthesis of starch. It catalyzes the synthesis of the activated glycosyl donor, ADP-glucose from Glc-1-P and ATP.</text>
</comment>
<dbReference type="InterPro" id="IPR011004">
    <property type="entry name" value="Trimer_LpxA-like_sf"/>
</dbReference>
<dbReference type="Gene3D" id="3.90.550.10">
    <property type="entry name" value="Spore Coat Polysaccharide Biosynthesis Protein SpsA, Chain A"/>
    <property type="match status" value="1"/>
</dbReference>
<evidence type="ECO:0000256" key="8">
    <source>
        <dbReference type="ARBA" id="ARBA00022741"/>
    </source>
</evidence>
<dbReference type="InterPro" id="IPR029044">
    <property type="entry name" value="Nucleotide-diphossugar_trans"/>
</dbReference>
<dbReference type="InterPro" id="IPR005835">
    <property type="entry name" value="NTP_transferase_dom"/>
</dbReference>
<keyword evidence="11" id="KW-0150">Chloroplast</keyword>
<evidence type="ECO:0000259" key="13">
    <source>
        <dbReference type="Pfam" id="PF00483"/>
    </source>
</evidence>
<dbReference type="Gramene" id="Pp3c17_13940V3.1">
    <property type="protein sequence ID" value="Pp3c17_13940V3.1"/>
    <property type="gene ID" value="Pp3c17_13940"/>
</dbReference>
<dbReference type="PANTHER" id="PTHR43523">
    <property type="entry name" value="GLUCOSE-1-PHOSPHATE ADENYLYLTRANSFERASE-RELATED"/>
    <property type="match status" value="1"/>
</dbReference>
<comment type="subcellular location">
    <subcellularLocation>
        <location evidence="11">Plastid</location>
        <location evidence="11">Chloroplast</location>
    </subcellularLocation>
</comment>
<dbReference type="Proteomes" id="UP000006727">
    <property type="component" value="Chromosome 17"/>
</dbReference>
<keyword evidence="7 11" id="KW-0548">Nucleotidyltransferase</keyword>
<accession>A0A2K1J3V1</accession>
<organism evidence="14">
    <name type="scientific">Physcomitrium patens</name>
    <name type="common">Spreading-leaved earth moss</name>
    <name type="synonym">Physcomitrella patens</name>
    <dbReference type="NCBI Taxonomy" id="3218"/>
    <lineage>
        <taxon>Eukaryota</taxon>
        <taxon>Viridiplantae</taxon>
        <taxon>Streptophyta</taxon>
        <taxon>Embryophyta</taxon>
        <taxon>Bryophyta</taxon>
        <taxon>Bryophytina</taxon>
        <taxon>Bryopsida</taxon>
        <taxon>Funariidae</taxon>
        <taxon>Funariales</taxon>
        <taxon>Funariaceae</taxon>
        <taxon>Physcomitrium</taxon>
    </lineage>
</organism>
<evidence type="ECO:0000256" key="6">
    <source>
        <dbReference type="ARBA" id="ARBA00022679"/>
    </source>
</evidence>
<evidence type="ECO:0000256" key="12">
    <source>
        <dbReference type="SAM" id="MobiDB-lite"/>
    </source>
</evidence>
<dbReference type="NCBIfam" id="TIGR02091">
    <property type="entry name" value="glgC"/>
    <property type="match status" value="1"/>
</dbReference>
<comment type="subunit">
    <text evidence="11">Heterotetramer.</text>
</comment>
<keyword evidence="10 11" id="KW-0750">Starch biosynthesis</keyword>
<evidence type="ECO:0000256" key="5">
    <source>
        <dbReference type="ARBA" id="ARBA00022533"/>
    </source>
</evidence>
<keyword evidence="5" id="KW-0021">Allosteric enzyme</keyword>
<dbReference type="PROSITE" id="PS00810">
    <property type="entry name" value="ADP_GLC_PYROPHOSPH_3"/>
    <property type="match status" value="1"/>
</dbReference>
<dbReference type="EC" id="2.7.7.27" evidence="4 11"/>
<feature type="region of interest" description="Disordered" evidence="12">
    <location>
        <begin position="90"/>
        <end position="114"/>
    </location>
</feature>
<evidence type="ECO:0000256" key="10">
    <source>
        <dbReference type="ARBA" id="ARBA00022922"/>
    </source>
</evidence>
<keyword evidence="16" id="KW-1185">Reference proteome</keyword>
<evidence type="ECO:0000256" key="4">
    <source>
        <dbReference type="ARBA" id="ARBA00012460"/>
    </source>
</evidence>
<evidence type="ECO:0000256" key="1">
    <source>
        <dbReference type="ARBA" id="ARBA00000956"/>
    </source>
</evidence>
<feature type="domain" description="Nucleotidyl transferase" evidence="13">
    <location>
        <begin position="124"/>
        <end position="400"/>
    </location>
</feature>
<dbReference type="SUPFAM" id="SSF53448">
    <property type="entry name" value="Nucleotide-diphospho-sugar transferases"/>
    <property type="match status" value="1"/>
</dbReference>
<dbReference type="STRING" id="3218.A0A2K1J3V1"/>
<dbReference type="GO" id="GO:0005978">
    <property type="term" value="P:glycogen biosynthetic process"/>
    <property type="evidence" value="ECO:0007669"/>
    <property type="project" value="InterPro"/>
</dbReference>
<evidence type="ECO:0000313" key="16">
    <source>
        <dbReference type="Proteomes" id="UP000006727"/>
    </source>
</evidence>
<dbReference type="InterPro" id="IPR005836">
    <property type="entry name" value="ADP_Glu_pyroP_CS"/>
</dbReference>
<dbReference type="EnsemblPlants" id="Pp3c17_13940V3.2">
    <property type="protein sequence ID" value="Pp3c17_13940V3.2"/>
    <property type="gene ID" value="Pp3c17_13940"/>
</dbReference>
<keyword evidence="11" id="KW-0934">Plastid</keyword>
<reference evidence="15" key="3">
    <citation type="submission" date="2020-12" db="UniProtKB">
        <authorList>
            <consortium name="EnsemblPlants"/>
        </authorList>
    </citation>
    <scope>IDENTIFICATION</scope>
</reference>
<evidence type="ECO:0000313" key="15">
    <source>
        <dbReference type="EnsemblPlants" id="Pp3c17_13940V3.1"/>
    </source>
</evidence>
<dbReference type="UniPathway" id="UPA00152"/>
<dbReference type="Pfam" id="PF25247">
    <property type="entry name" value="LbH_GLGC"/>
    <property type="match status" value="1"/>
</dbReference>
<evidence type="ECO:0000256" key="9">
    <source>
        <dbReference type="ARBA" id="ARBA00022840"/>
    </source>
</evidence>
<reference evidence="14 16" key="1">
    <citation type="journal article" date="2008" name="Science">
        <title>The Physcomitrella genome reveals evolutionary insights into the conquest of land by plants.</title>
        <authorList>
            <person name="Rensing S."/>
            <person name="Lang D."/>
            <person name="Zimmer A."/>
            <person name="Terry A."/>
            <person name="Salamov A."/>
            <person name="Shapiro H."/>
            <person name="Nishiyama T."/>
            <person name="Perroud P.-F."/>
            <person name="Lindquist E."/>
            <person name="Kamisugi Y."/>
            <person name="Tanahashi T."/>
            <person name="Sakakibara K."/>
            <person name="Fujita T."/>
            <person name="Oishi K."/>
            <person name="Shin-I T."/>
            <person name="Kuroki Y."/>
            <person name="Toyoda A."/>
            <person name="Suzuki Y."/>
            <person name="Hashimoto A."/>
            <person name="Yamaguchi K."/>
            <person name="Sugano A."/>
            <person name="Kohara Y."/>
            <person name="Fujiyama A."/>
            <person name="Anterola A."/>
            <person name="Aoki S."/>
            <person name="Ashton N."/>
            <person name="Barbazuk W.B."/>
            <person name="Barker E."/>
            <person name="Bennetzen J."/>
            <person name="Bezanilla M."/>
            <person name="Blankenship R."/>
            <person name="Cho S.H."/>
            <person name="Dutcher S."/>
            <person name="Estelle M."/>
            <person name="Fawcett J.A."/>
            <person name="Gundlach H."/>
            <person name="Hanada K."/>
            <person name="Heyl A."/>
            <person name="Hicks K.A."/>
            <person name="Hugh J."/>
            <person name="Lohr M."/>
            <person name="Mayer K."/>
            <person name="Melkozernov A."/>
            <person name="Murata T."/>
            <person name="Nelson D."/>
            <person name="Pils B."/>
            <person name="Prigge M."/>
            <person name="Reiss B."/>
            <person name="Renner T."/>
            <person name="Rombauts S."/>
            <person name="Rushton P."/>
            <person name="Sanderfoot A."/>
            <person name="Schween G."/>
            <person name="Shiu S.-H."/>
            <person name="Stueber K."/>
            <person name="Theodoulou F.L."/>
            <person name="Tu H."/>
            <person name="Van de Peer Y."/>
            <person name="Verrier P.J."/>
            <person name="Waters E."/>
            <person name="Wood A."/>
            <person name="Yang L."/>
            <person name="Cove D."/>
            <person name="Cuming A."/>
            <person name="Hasebe M."/>
            <person name="Lucas S."/>
            <person name="Mishler D.B."/>
            <person name="Reski R."/>
            <person name="Grigoriev I."/>
            <person name="Quatrano R.S."/>
            <person name="Boore J.L."/>
        </authorList>
    </citation>
    <scope>NUCLEOTIDE SEQUENCE [LARGE SCALE GENOMIC DNA]</scope>
    <source>
        <strain evidence="15 16">cv. Gransden 2004</strain>
    </source>
</reference>
<evidence type="ECO:0000256" key="3">
    <source>
        <dbReference type="ARBA" id="ARBA00010443"/>
    </source>
</evidence>
<dbReference type="PaxDb" id="3218-PP1S98_52V6.1"/>
<evidence type="ECO:0000256" key="11">
    <source>
        <dbReference type="RuleBase" id="RU362093"/>
    </source>
</evidence>
<comment type="catalytic activity">
    <reaction evidence="1 11">
        <text>alpha-D-glucose 1-phosphate + ATP + H(+) = ADP-alpha-D-glucose + diphosphate</text>
        <dbReference type="Rhea" id="RHEA:12120"/>
        <dbReference type="ChEBI" id="CHEBI:15378"/>
        <dbReference type="ChEBI" id="CHEBI:30616"/>
        <dbReference type="ChEBI" id="CHEBI:33019"/>
        <dbReference type="ChEBI" id="CHEBI:57498"/>
        <dbReference type="ChEBI" id="CHEBI:58601"/>
        <dbReference type="EC" id="2.7.7.27"/>
    </reaction>
</comment>
<name>A0A2K1J3V1_PHYPA</name>
<dbReference type="PROSITE" id="PS00808">
    <property type="entry name" value="ADP_GLC_PYROPHOSPH_1"/>
    <property type="match status" value="1"/>
</dbReference>
<dbReference type="GO" id="GO:0008878">
    <property type="term" value="F:glucose-1-phosphate adenylyltransferase activity"/>
    <property type="evidence" value="ECO:0000318"/>
    <property type="project" value="GO_Central"/>
</dbReference>
<dbReference type="NCBIfam" id="NF002772">
    <property type="entry name" value="PRK02862.1"/>
    <property type="match status" value="1"/>
</dbReference>
<evidence type="ECO:0000256" key="2">
    <source>
        <dbReference type="ARBA" id="ARBA00004727"/>
    </source>
</evidence>
<comment type="similarity">
    <text evidence="3 11">Belongs to the bacterial/plant glucose-1-phosphate adenylyltransferase family.</text>
</comment>
<reference evidence="14 16" key="2">
    <citation type="journal article" date="2018" name="Plant J.">
        <title>The Physcomitrella patens chromosome-scale assembly reveals moss genome structure and evolution.</title>
        <authorList>
            <person name="Lang D."/>
            <person name="Ullrich K.K."/>
            <person name="Murat F."/>
            <person name="Fuchs J."/>
            <person name="Jenkins J."/>
            <person name="Haas F.B."/>
            <person name="Piednoel M."/>
            <person name="Gundlach H."/>
            <person name="Van Bel M."/>
            <person name="Meyberg R."/>
            <person name="Vives C."/>
            <person name="Morata J."/>
            <person name="Symeonidi A."/>
            <person name="Hiss M."/>
            <person name="Muchero W."/>
            <person name="Kamisugi Y."/>
            <person name="Saleh O."/>
            <person name="Blanc G."/>
            <person name="Decker E.L."/>
            <person name="van Gessel N."/>
            <person name="Grimwood J."/>
            <person name="Hayes R.D."/>
            <person name="Graham S.W."/>
            <person name="Gunter L.E."/>
            <person name="McDaniel S.F."/>
            <person name="Hoernstein S.N.W."/>
            <person name="Larsson A."/>
            <person name="Li F.W."/>
            <person name="Perroud P.F."/>
            <person name="Phillips J."/>
            <person name="Ranjan P."/>
            <person name="Rokshar D.S."/>
            <person name="Rothfels C.J."/>
            <person name="Schneider L."/>
            <person name="Shu S."/>
            <person name="Stevenson D.W."/>
            <person name="Thummler F."/>
            <person name="Tillich M."/>
            <person name="Villarreal Aguilar J.C."/>
            <person name="Widiez T."/>
            <person name="Wong G.K."/>
            <person name="Wymore A."/>
            <person name="Zhang Y."/>
            <person name="Zimmer A.D."/>
            <person name="Quatrano R.S."/>
            <person name="Mayer K.F.X."/>
            <person name="Goodstein D."/>
            <person name="Casacuberta J.M."/>
            <person name="Vandepoele K."/>
            <person name="Reski R."/>
            <person name="Cuming A.C."/>
            <person name="Tuskan G.A."/>
            <person name="Maumus F."/>
            <person name="Salse J."/>
            <person name="Schmutz J."/>
            <person name="Rensing S.A."/>
        </authorList>
    </citation>
    <scope>NUCLEOTIDE SEQUENCE [LARGE SCALE GENOMIC DNA]</scope>
    <source>
        <strain evidence="15 16">cv. Gransden 2004</strain>
    </source>
</reference>
<dbReference type="Pfam" id="PF00483">
    <property type="entry name" value="NTP_transferase"/>
    <property type="match status" value="1"/>
</dbReference>